<reference evidence="5" key="1">
    <citation type="journal article" date="2014" name="Int. J. Syst. Evol. Microbiol.">
        <title>Complete genome sequence of Corynebacterium casei LMG S-19264T (=DSM 44701T), isolated from a smear-ripened cheese.</title>
        <authorList>
            <consortium name="US DOE Joint Genome Institute (JGI-PGF)"/>
            <person name="Walter F."/>
            <person name="Albersmeier A."/>
            <person name="Kalinowski J."/>
            <person name="Ruckert C."/>
        </authorList>
    </citation>
    <scope>NUCLEOTIDE SEQUENCE</scope>
    <source>
        <strain evidence="5">JCM 3313</strain>
    </source>
</reference>
<evidence type="ECO:0000256" key="3">
    <source>
        <dbReference type="ARBA" id="ARBA00023163"/>
    </source>
</evidence>
<reference evidence="5" key="2">
    <citation type="submission" date="2020-09" db="EMBL/GenBank/DDBJ databases">
        <authorList>
            <person name="Sun Q."/>
            <person name="Ohkuma M."/>
        </authorList>
    </citation>
    <scope>NUCLEOTIDE SEQUENCE</scope>
    <source>
        <strain evidence="5">JCM 3313</strain>
    </source>
</reference>
<gene>
    <name evidence="5" type="ORF">GCM10010185_57320</name>
</gene>
<keyword evidence="2" id="KW-0238">DNA-binding</keyword>
<dbReference type="PROSITE" id="PS00622">
    <property type="entry name" value="HTH_LUXR_1"/>
    <property type="match status" value="1"/>
</dbReference>
<organism evidence="5 6">
    <name type="scientific">Saccharothrix coeruleofusca</name>
    <dbReference type="NCBI Taxonomy" id="33919"/>
    <lineage>
        <taxon>Bacteria</taxon>
        <taxon>Bacillati</taxon>
        <taxon>Actinomycetota</taxon>
        <taxon>Actinomycetes</taxon>
        <taxon>Pseudonocardiales</taxon>
        <taxon>Pseudonocardiaceae</taxon>
        <taxon>Saccharothrix</taxon>
    </lineage>
</organism>
<dbReference type="PANTHER" id="PTHR44688">
    <property type="entry name" value="DNA-BINDING TRANSCRIPTIONAL ACTIVATOR DEVR_DOSR"/>
    <property type="match status" value="1"/>
</dbReference>
<dbReference type="Gene3D" id="3.40.50.2300">
    <property type="match status" value="1"/>
</dbReference>
<feature type="domain" description="HTH luxR-type" evidence="4">
    <location>
        <begin position="124"/>
        <end position="189"/>
    </location>
</feature>
<dbReference type="InterPro" id="IPR000792">
    <property type="entry name" value="Tscrpt_reg_LuxR_C"/>
</dbReference>
<dbReference type="Pfam" id="PF00196">
    <property type="entry name" value="GerE"/>
    <property type="match status" value="1"/>
</dbReference>
<dbReference type="EMBL" id="BMRG01000016">
    <property type="protein sequence ID" value="GGP76191.1"/>
    <property type="molecule type" value="Genomic_DNA"/>
</dbReference>
<dbReference type="Proteomes" id="UP000639606">
    <property type="component" value="Unassembled WGS sequence"/>
</dbReference>
<comment type="caution">
    <text evidence="5">The sequence shown here is derived from an EMBL/GenBank/DDBJ whole genome shotgun (WGS) entry which is preliminary data.</text>
</comment>
<dbReference type="PRINTS" id="PR00038">
    <property type="entry name" value="HTHLUXR"/>
</dbReference>
<dbReference type="SMART" id="SM00421">
    <property type="entry name" value="HTH_LUXR"/>
    <property type="match status" value="1"/>
</dbReference>
<keyword evidence="1" id="KW-0805">Transcription regulation</keyword>
<name>A0A918ASA6_9PSEU</name>
<dbReference type="InterPro" id="IPR016032">
    <property type="entry name" value="Sig_transdc_resp-reg_C-effctor"/>
</dbReference>
<dbReference type="PANTHER" id="PTHR44688:SF16">
    <property type="entry name" value="DNA-BINDING TRANSCRIPTIONAL ACTIVATOR DEVR_DOSR"/>
    <property type="match status" value="1"/>
</dbReference>
<proteinExistence type="predicted"/>
<evidence type="ECO:0000313" key="6">
    <source>
        <dbReference type="Proteomes" id="UP000639606"/>
    </source>
</evidence>
<dbReference type="RefSeq" id="WP_189226441.1">
    <property type="nucleotide sequence ID" value="NZ_BMRG01000016.1"/>
</dbReference>
<dbReference type="GO" id="GO:0006355">
    <property type="term" value="P:regulation of DNA-templated transcription"/>
    <property type="evidence" value="ECO:0007669"/>
    <property type="project" value="InterPro"/>
</dbReference>
<evidence type="ECO:0000256" key="2">
    <source>
        <dbReference type="ARBA" id="ARBA00023125"/>
    </source>
</evidence>
<accession>A0A918ASA6</accession>
<dbReference type="AlphaFoldDB" id="A0A918ASA6"/>
<evidence type="ECO:0000259" key="4">
    <source>
        <dbReference type="PROSITE" id="PS50043"/>
    </source>
</evidence>
<sequence length="212" mass="23129">MAFVVRHPLARAGAVWAATTEDRFRVVESVESLDSLTAAEPADLTVVGIDSLGEPPCAAKVRALTDVSRVVLLASSDNPATRALAADAGVHRVVEHDAEISQLITAMRQLAAEVRAGREPRYTPPGLRASLSRREIETMRHIGDGLTYRQVARRMGLSEATVGTYARRIREKLNAATKVEMVINAMEFGYVSRPNTPRVRWRSQQSGEQVGA</sequence>
<evidence type="ECO:0000313" key="5">
    <source>
        <dbReference type="EMBL" id="GGP76191.1"/>
    </source>
</evidence>
<dbReference type="GO" id="GO:0003677">
    <property type="term" value="F:DNA binding"/>
    <property type="evidence" value="ECO:0007669"/>
    <property type="project" value="UniProtKB-KW"/>
</dbReference>
<evidence type="ECO:0000256" key="1">
    <source>
        <dbReference type="ARBA" id="ARBA00023015"/>
    </source>
</evidence>
<keyword evidence="3" id="KW-0804">Transcription</keyword>
<dbReference type="CDD" id="cd06170">
    <property type="entry name" value="LuxR_C_like"/>
    <property type="match status" value="1"/>
</dbReference>
<dbReference type="SUPFAM" id="SSF46894">
    <property type="entry name" value="C-terminal effector domain of the bipartite response regulators"/>
    <property type="match status" value="1"/>
</dbReference>
<dbReference type="PROSITE" id="PS50043">
    <property type="entry name" value="HTH_LUXR_2"/>
    <property type="match status" value="1"/>
</dbReference>
<keyword evidence="6" id="KW-1185">Reference proteome</keyword>
<protein>
    <recommendedName>
        <fullName evidence="4">HTH luxR-type domain-containing protein</fullName>
    </recommendedName>
</protein>